<dbReference type="PANTHER" id="PTHR21096:SF0">
    <property type="entry name" value="PROTEIN FAM136A"/>
    <property type="match status" value="1"/>
</dbReference>
<evidence type="ECO:0000256" key="1">
    <source>
        <dbReference type="ARBA" id="ARBA00009952"/>
    </source>
</evidence>
<evidence type="ECO:0000313" key="2">
    <source>
        <dbReference type="Proteomes" id="UP000095284"/>
    </source>
</evidence>
<dbReference type="Pfam" id="PF05811">
    <property type="entry name" value="DUF842"/>
    <property type="match status" value="1"/>
</dbReference>
<proteinExistence type="inferred from homology"/>
<comment type="similarity">
    <text evidence="1">Belongs to the FAM136 family.</text>
</comment>
<dbReference type="GO" id="GO:0005737">
    <property type="term" value="C:cytoplasm"/>
    <property type="evidence" value="ECO:0007669"/>
    <property type="project" value="TreeGrafter"/>
</dbReference>
<dbReference type="AlphaFoldDB" id="A0A1I7SUA1"/>
<organism evidence="2 3">
    <name type="scientific">Bursaphelenchus xylophilus</name>
    <name type="common">Pinewood nematode worm</name>
    <name type="synonym">Aphelenchoides xylophilus</name>
    <dbReference type="NCBI Taxonomy" id="6326"/>
    <lineage>
        <taxon>Eukaryota</taxon>
        <taxon>Metazoa</taxon>
        <taxon>Ecdysozoa</taxon>
        <taxon>Nematoda</taxon>
        <taxon>Chromadorea</taxon>
        <taxon>Rhabditida</taxon>
        <taxon>Tylenchina</taxon>
        <taxon>Tylenchomorpha</taxon>
        <taxon>Aphelenchoidea</taxon>
        <taxon>Aphelenchoididae</taxon>
        <taxon>Bursaphelenchus</taxon>
    </lineage>
</organism>
<dbReference type="WBParaSite" id="BXY_1662300.1">
    <property type="protein sequence ID" value="BXY_1662300.1"/>
    <property type="gene ID" value="BXY_1662300"/>
</dbReference>
<dbReference type="PANTHER" id="PTHR21096">
    <property type="entry name" value="PROTEIN FAM136A"/>
    <property type="match status" value="1"/>
</dbReference>
<dbReference type="Proteomes" id="UP000095284">
    <property type="component" value="Unplaced"/>
</dbReference>
<protein>
    <submittedName>
        <fullName evidence="3">Protein FAM136A</fullName>
    </submittedName>
</protein>
<accession>A0A1I7SUA1</accession>
<evidence type="ECO:0000313" key="3">
    <source>
        <dbReference type="WBParaSite" id="BXY_1662300.1"/>
    </source>
</evidence>
<reference evidence="3" key="1">
    <citation type="submission" date="2016-11" db="UniProtKB">
        <authorList>
            <consortium name="WormBaseParasite"/>
        </authorList>
    </citation>
    <scope>IDENTIFICATION</scope>
</reference>
<name>A0A1I7SUA1_BURXY</name>
<sequence>MESTQERVRTSVDQLVDELDKKYLRDIQRKMFLCSSKCCENKNVSRDRLDTCIEKCNRGTEKAQDAIDKELGLLQQNLTACLPSCHDRVVQKLGLDLEKVDERQLKQFKQHLYDCVDKCSNEQLKTLPQIRDRILKSLSK</sequence>
<dbReference type="InterPro" id="IPR008560">
    <property type="entry name" value="DUF842_euk"/>
</dbReference>